<name>A0A4R5NHA7_9LACO</name>
<evidence type="ECO:0000259" key="2">
    <source>
        <dbReference type="PROSITE" id="PS50883"/>
    </source>
</evidence>
<dbReference type="GO" id="GO:0071111">
    <property type="term" value="F:cyclic-guanylate-specific phosphodiesterase activity"/>
    <property type="evidence" value="ECO:0007669"/>
    <property type="project" value="InterPro"/>
</dbReference>
<dbReference type="Proteomes" id="UP000295257">
    <property type="component" value="Unassembled WGS sequence"/>
</dbReference>
<reference evidence="3 4" key="1">
    <citation type="journal article" date="2019" name="Appl. Microbiol. Biotechnol.">
        <title>Uncovering carbohydrate metabolism through a genotype-phenotype association study of 56 lactic acid bacteria genomes.</title>
        <authorList>
            <person name="Buron-Moles G."/>
            <person name="Chailyan A."/>
            <person name="Dolejs I."/>
            <person name="Forster J."/>
            <person name="Miks M.H."/>
        </authorList>
    </citation>
    <scope>NUCLEOTIDE SEQUENCE [LARGE SCALE GENOMIC DNA]</scope>
    <source>
        <strain evidence="3 4">ATCC 29644</strain>
    </source>
</reference>
<dbReference type="EMBL" id="PUFN01000007">
    <property type="protein sequence ID" value="TDG73781.1"/>
    <property type="molecule type" value="Genomic_DNA"/>
</dbReference>
<keyword evidence="4" id="KW-1185">Reference proteome</keyword>
<dbReference type="InterPro" id="IPR050706">
    <property type="entry name" value="Cyclic-di-GMP_PDE-like"/>
</dbReference>
<dbReference type="STRING" id="1612.ABB44_06060"/>
<dbReference type="Pfam" id="PF00563">
    <property type="entry name" value="EAL"/>
    <property type="match status" value="1"/>
</dbReference>
<dbReference type="PANTHER" id="PTHR33121:SF70">
    <property type="entry name" value="SIGNALING PROTEIN YKOW"/>
    <property type="match status" value="1"/>
</dbReference>
<dbReference type="InterPro" id="IPR035919">
    <property type="entry name" value="EAL_sf"/>
</dbReference>
<dbReference type="PROSITE" id="PS50883">
    <property type="entry name" value="EAL"/>
    <property type="match status" value="1"/>
</dbReference>
<organism evidence="3 4">
    <name type="scientific">Companilactobacillus farciminis</name>
    <dbReference type="NCBI Taxonomy" id="1612"/>
    <lineage>
        <taxon>Bacteria</taxon>
        <taxon>Bacillati</taxon>
        <taxon>Bacillota</taxon>
        <taxon>Bacilli</taxon>
        <taxon>Lactobacillales</taxon>
        <taxon>Lactobacillaceae</taxon>
        <taxon>Companilactobacillus</taxon>
    </lineage>
</organism>
<accession>A0A4R5NHA7</accession>
<dbReference type="InterPro" id="IPR001633">
    <property type="entry name" value="EAL_dom"/>
</dbReference>
<comment type="caution">
    <text evidence="3">The sequence shown here is derived from an EMBL/GenBank/DDBJ whole genome shotgun (WGS) entry which is preliminary data.</text>
</comment>
<feature type="domain" description="EAL" evidence="2">
    <location>
        <begin position="30"/>
        <end position="275"/>
    </location>
</feature>
<keyword evidence="1" id="KW-0812">Transmembrane</keyword>
<protein>
    <recommendedName>
        <fullName evidence="2">EAL domain-containing protein</fullName>
    </recommendedName>
</protein>
<proteinExistence type="predicted"/>
<dbReference type="AlphaFoldDB" id="A0A4R5NHA7"/>
<feature type="transmembrane region" description="Helical" evidence="1">
    <location>
        <begin position="12"/>
        <end position="31"/>
    </location>
</feature>
<keyword evidence="1" id="KW-0472">Membrane</keyword>
<dbReference type="Gene3D" id="3.20.20.450">
    <property type="entry name" value="EAL domain"/>
    <property type="match status" value="1"/>
</dbReference>
<evidence type="ECO:0000313" key="4">
    <source>
        <dbReference type="Proteomes" id="UP000295257"/>
    </source>
</evidence>
<gene>
    <name evidence="3" type="ORF">C5L30_001273</name>
</gene>
<keyword evidence="1" id="KW-1133">Transmembrane helix</keyword>
<evidence type="ECO:0000256" key="1">
    <source>
        <dbReference type="SAM" id="Phobius"/>
    </source>
</evidence>
<dbReference type="SMART" id="SM00052">
    <property type="entry name" value="EAL"/>
    <property type="match status" value="1"/>
</dbReference>
<dbReference type="SUPFAM" id="SSF141868">
    <property type="entry name" value="EAL domain-like"/>
    <property type="match status" value="1"/>
</dbReference>
<evidence type="ECO:0000313" key="3">
    <source>
        <dbReference type="EMBL" id="TDG73781.1"/>
    </source>
</evidence>
<dbReference type="PANTHER" id="PTHR33121">
    <property type="entry name" value="CYCLIC DI-GMP PHOSPHODIESTERASE PDEF"/>
    <property type="match status" value="1"/>
</dbReference>
<sequence length="276" mass="32956">MMSFLEFELTLLWLVIATIIVFGITIAIFYWRSRKTNNNYLENKNFHLRYFIQRQVDYHDKTVGYECLLRQQQPDNSWTLPKQLDSLPLQRVVFLLEDTFKALPTEPYVLSINLEYNQIISRDFQYFVRWAISKIEPMKLSIEFSPGNIKKFHKKHLFEERIREARNYNMQFSIDNVGSEMANLKAIEWMLPFVDNIKCSMRSFRKDDPSVWLDLNLQSWNRISKEHNINLVLMGIENEEDEALAEQLNIPTRQGYLFGHPVNPIKTKQEEEHGNR</sequence>